<reference evidence="3 4" key="1">
    <citation type="journal article" date="2016" name="Genome Announc.">
        <title>Draft Whole-Genome Sequence of Trichoderma gamsii T6085, a Promising Biocontrol Agent of Fusarium Head Blight on Wheat.</title>
        <authorList>
            <person name="Baroncelli R."/>
            <person name="Zapparata A."/>
            <person name="Piaggeschi G."/>
            <person name="Sarrocco S."/>
            <person name="Vannacci G."/>
        </authorList>
    </citation>
    <scope>NUCLEOTIDE SEQUENCE [LARGE SCALE GENOMIC DNA]</scope>
    <source>
        <strain evidence="3 4">T6085</strain>
    </source>
</reference>
<feature type="compositionally biased region" description="Low complexity" evidence="1">
    <location>
        <begin position="90"/>
        <end position="105"/>
    </location>
</feature>
<feature type="compositionally biased region" description="Basic and acidic residues" evidence="1">
    <location>
        <begin position="1"/>
        <end position="13"/>
    </location>
</feature>
<sequence>MYRPRRDAGRAGRLEISPSPEPQQPTAAAECRDLELPTARPLRRNTRPGLISVSGPQAAQPTSRPPRPFVLPGITRITPDMPPARLSDMPPTRTRAPRAQPANRTIWSGMRSGGPPSLSSLNAPAAQSAQQPHSIPRERPPSLTSLSFTPTAQPAQPAQPAQHPVPHSYRSVGVQVNLAPPPAPPPAPPSATRGRRESRPDVTTTTKRAPWHPPRASTPFRHVRKSIPSGHASDTAINKPEATITSPATATNAPTTSSIHEFICLYSHDLRRKHKRWQDGMLRFYTFNQKYVVYDPSWIYVGDGHWQGDVDDFQEGLEIELDRPRACVQVIERTMTKEQDLSQVLGKRAREVEERRASRKIRSAPAAPIQLMPPKITGAWSKHAEDLLGRGRPIRG</sequence>
<dbReference type="InterPro" id="IPR018838">
    <property type="entry name" value="ZGRF1-like_N"/>
</dbReference>
<dbReference type="EMBL" id="JPDN02000005">
    <property type="protein sequence ID" value="PON29188.1"/>
    <property type="molecule type" value="Genomic_DNA"/>
</dbReference>
<comment type="caution">
    <text evidence="3">The sequence shown here is derived from an EMBL/GenBank/DDBJ whole genome shotgun (WGS) entry which is preliminary data.</text>
</comment>
<dbReference type="AlphaFoldDB" id="A0A2P4ZY35"/>
<evidence type="ECO:0000313" key="3">
    <source>
        <dbReference type="EMBL" id="PON29188.1"/>
    </source>
</evidence>
<feature type="compositionally biased region" description="Pro residues" evidence="1">
    <location>
        <begin position="179"/>
        <end position="189"/>
    </location>
</feature>
<dbReference type="Proteomes" id="UP000054821">
    <property type="component" value="Unassembled WGS sequence"/>
</dbReference>
<dbReference type="STRING" id="398673.A0A2P4ZY35"/>
<name>A0A2P4ZY35_9HYPO</name>
<dbReference type="RefSeq" id="XP_018659625.1">
    <property type="nucleotide sequence ID" value="XM_018807117.1"/>
</dbReference>
<evidence type="ECO:0000313" key="4">
    <source>
        <dbReference type="Proteomes" id="UP000054821"/>
    </source>
</evidence>
<dbReference type="GeneID" id="29987200"/>
<evidence type="ECO:0000256" key="1">
    <source>
        <dbReference type="SAM" id="MobiDB-lite"/>
    </source>
</evidence>
<proteinExistence type="predicted"/>
<feature type="region of interest" description="Disordered" evidence="1">
    <location>
        <begin position="1"/>
        <end position="253"/>
    </location>
</feature>
<organism evidence="3 4">
    <name type="scientific">Trichoderma gamsii</name>
    <dbReference type="NCBI Taxonomy" id="398673"/>
    <lineage>
        <taxon>Eukaryota</taxon>
        <taxon>Fungi</taxon>
        <taxon>Dikarya</taxon>
        <taxon>Ascomycota</taxon>
        <taxon>Pezizomycotina</taxon>
        <taxon>Sordariomycetes</taxon>
        <taxon>Hypocreomycetidae</taxon>
        <taxon>Hypocreales</taxon>
        <taxon>Hypocreaceae</taxon>
        <taxon>Trichoderma</taxon>
    </lineage>
</organism>
<gene>
    <name evidence="3" type="ORF">TGAM01_v202296</name>
</gene>
<feature type="domain" description="5'-3' DNA helicase ZGRF1-like N-terminal" evidence="2">
    <location>
        <begin position="259"/>
        <end position="341"/>
    </location>
</feature>
<accession>A0A2P4ZY35</accession>
<protein>
    <recommendedName>
        <fullName evidence="2">5'-3' DNA helicase ZGRF1-like N-terminal domain-containing protein</fullName>
    </recommendedName>
</protein>
<feature type="compositionally biased region" description="Low complexity" evidence="1">
    <location>
        <begin position="149"/>
        <end position="162"/>
    </location>
</feature>
<feature type="compositionally biased region" description="Low complexity" evidence="1">
    <location>
        <begin position="242"/>
        <end position="253"/>
    </location>
</feature>
<evidence type="ECO:0000259" key="2">
    <source>
        <dbReference type="Pfam" id="PF10382"/>
    </source>
</evidence>
<keyword evidence="4" id="KW-1185">Reference proteome</keyword>
<feature type="compositionally biased region" description="Low complexity" evidence="1">
    <location>
        <begin position="115"/>
        <end position="132"/>
    </location>
</feature>
<dbReference type="Pfam" id="PF10382">
    <property type="entry name" value="ZGRF1-like_N"/>
    <property type="match status" value="1"/>
</dbReference>